<name>A0A6L6PIV3_9BURK</name>
<comment type="caution">
    <text evidence="1">The sequence shown here is derived from an EMBL/GenBank/DDBJ whole genome shotgun (WGS) entry which is preliminary data.</text>
</comment>
<protein>
    <submittedName>
        <fullName evidence="1">Uncharacterized protein</fullName>
    </submittedName>
</protein>
<dbReference type="Proteomes" id="UP000475582">
    <property type="component" value="Unassembled WGS sequence"/>
</dbReference>
<evidence type="ECO:0000313" key="1">
    <source>
        <dbReference type="EMBL" id="MTV38205.1"/>
    </source>
</evidence>
<gene>
    <name evidence="1" type="ORF">GM676_11520</name>
</gene>
<dbReference type="EMBL" id="WNKY01000010">
    <property type="protein sequence ID" value="MTV38205.1"/>
    <property type="molecule type" value="Genomic_DNA"/>
</dbReference>
<sequence length="221" mass="25065">MWIEWYSLNDRIYNLFIDPDWLMHPTELQLIQLARQVGGVAQQAQTAYQQAQAGLQLERLFTLESVATADGTRQALHTVAKLTELHQAHQQMFAKFVPAVMEQLAAAIATLPAEKVHEYQQGLVSTLNRTLAEQAEFYANRDRWIAAVREMFTIVDEHRDVISIEDGQLLFHDDDVIDRYEAAQQVINDIHAYEVAHMQEKMARAAASSAYLAALEKGATQ</sequence>
<dbReference type="RefSeq" id="WP_155463711.1">
    <property type="nucleotide sequence ID" value="NZ_WNKY01000010.1"/>
</dbReference>
<evidence type="ECO:0000313" key="2">
    <source>
        <dbReference type="Proteomes" id="UP000475582"/>
    </source>
</evidence>
<dbReference type="AlphaFoldDB" id="A0A6L6PIV3"/>
<accession>A0A6L6PIV3</accession>
<reference evidence="1 2" key="1">
    <citation type="submission" date="2019-11" db="EMBL/GenBank/DDBJ databases">
        <title>Type strains purchased from KCTC, JCM and DSMZ.</title>
        <authorList>
            <person name="Lu H."/>
        </authorList>
    </citation>
    <scope>NUCLEOTIDE SEQUENCE [LARGE SCALE GENOMIC DNA]</scope>
    <source>
        <strain evidence="1 2">KCTC 22382</strain>
    </source>
</reference>
<proteinExistence type="predicted"/>
<keyword evidence="2" id="KW-1185">Reference proteome</keyword>
<organism evidence="1 2">
    <name type="scientific">Duganella radicis</name>
    <dbReference type="NCBI Taxonomy" id="551988"/>
    <lineage>
        <taxon>Bacteria</taxon>
        <taxon>Pseudomonadati</taxon>
        <taxon>Pseudomonadota</taxon>
        <taxon>Betaproteobacteria</taxon>
        <taxon>Burkholderiales</taxon>
        <taxon>Oxalobacteraceae</taxon>
        <taxon>Telluria group</taxon>
        <taxon>Duganella</taxon>
    </lineage>
</organism>
<dbReference type="OrthoDB" id="9154633at2"/>